<sequence>MKIQIYNQNFDLTDPFKEYLQTRFDALDKYQLGVADCQIKLIRDQRHQKGEVYTIEAKLSLANKEPVFAKEESSDARAAVDNLQEKLARLIIKNKDQRIGKLRKNIKRFKNLKFWGKKDY</sequence>
<proteinExistence type="predicted"/>
<dbReference type="AlphaFoldDB" id="A0A1G2C077"/>
<protein>
    <submittedName>
        <fullName evidence="2">Ribosomal subunit interface protein</fullName>
    </submittedName>
</protein>
<dbReference type="EMBL" id="MHKQ01000005">
    <property type="protein sequence ID" value="OGY94626.1"/>
    <property type="molecule type" value="Genomic_DNA"/>
</dbReference>
<name>A0A1G2C077_9BACT</name>
<dbReference type="Proteomes" id="UP000177626">
    <property type="component" value="Unassembled WGS sequence"/>
</dbReference>
<organism evidence="2 3">
    <name type="scientific">Candidatus Komeilibacteria bacterium RIFOXYC1_FULL_37_11</name>
    <dbReference type="NCBI Taxonomy" id="1798555"/>
    <lineage>
        <taxon>Bacteria</taxon>
        <taxon>Candidatus Komeiliibacteriota</taxon>
    </lineage>
</organism>
<dbReference type="Pfam" id="PF02482">
    <property type="entry name" value="Ribosomal_S30AE"/>
    <property type="match status" value="1"/>
</dbReference>
<keyword evidence="1" id="KW-0175">Coiled coil</keyword>
<comment type="caution">
    <text evidence="2">The sequence shown here is derived from an EMBL/GenBank/DDBJ whole genome shotgun (WGS) entry which is preliminary data.</text>
</comment>
<dbReference type="InterPro" id="IPR036567">
    <property type="entry name" value="RHF-like"/>
</dbReference>
<gene>
    <name evidence="2" type="ORF">A2406_02255</name>
</gene>
<evidence type="ECO:0000313" key="3">
    <source>
        <dbReference type="Proteomes" id="UP000177626"/>
    </source>
</evidence>
<dbReference type="InterPro" id="IPR003489">
    <property type="entry name" value="RHF/RaiA"/>
</dbReference>
<dbReference type="NCBIfam" id="TIGR00741">
    <property type="entry name" value="yfiA"/>
    <property type="match status" value="1"/>
</dbReference>
<dbReference type="SUPFAM" id="SSF69754">
    <property type="entry name" value="Ribosome binding protein Y (YfiA homologue)"/>
    <property type="match status" value="1"/>
</dbReference>
<feature type="coiled-coil region" evidence="1">
    <location>
        <begin position="73"/>
        <end position="112"/>
    </location>
</feature>
<reference evidence="2 3" key="1">
    <citation type="journal article" date="2016" name="Nat. Commun.">
        <title>Thousands of microbial genomes shed light on interconnected biogeochemical processes in an aquifer system.</title>
        <authorList>
            <person name="Anantharaman K."/>
            <person name="Brown C.T."/>
            <person name="Hug L.A."/>
            <person name="Sharon I."/>
            <person name="Castelle C.J."/>
            <person name="Probst A.J."/>
            <person name="Thomas B.C."/>
            <person name="Singh A."/>
            <person name="Wilkins M.J."/>
            <person name="Karaoz U."/>
            <person name="Brodie E.L."/>
            <person name="Williams K.H."/>
            <person name="Hubbard S.S."/>
            <person name="Banfield J.F."/>
        </authorList>
    </citation>
    <scope>NUCLEOTIDE SEQUENCE [LARGE SCALE GENOMIC DNA]</scope>
</reference>
<evidence type="ECO:0000313" key="2">
    <source>
        <dbReference type="EMBL" id="OGY94626.1"/>
    </source>
</evidence>
<accession>A0A1G2C077</accession>
<dbReference type="Gene3D" id="3.30.160.100">
    <property type="entry name" value="Ribosome hibernation promotion factor-like"/>
    <property type="match status" value="1"/>
</dbReference>
<evidence type="ECO:0000256" key="1">
    <source>
        <dbReference type="SAM" id="Coils"/>
    </source>
</evidence>